<dbReference type="Gene3D" id="3.30.110.170">
    <property type="entry name" value="Protein of unknown function (DUF541), domain 1"/>
    <property type="match status" value="1"/>
</dbReference>
<proteinExistence type="predicted"/>
<dbReference type="RefSeq" id="WP_220229476.1">
    <property type="nucleotide sequence ID" value="NZ_JAICBX010000003.1"/>
</dbReference>
<feature type="chain" id="PRO_5042200254" evidence="1">
    <location>
        <begin position="23"/>
        <end position="242"/>
    </location>
</feature>
<keyword evidence="3" id="KW-1185">Reference proteome</keyword>
<accession>A0AAE2ZQ83</accession>
<dbReference type="Proteomes" id="UP001196509">
    <property type="component" value="Unassembled WGS sequence"/>
</dbReference>
<dbReference type="InterPro" id="IPR007497">
    <property type="entry name" value="SIMPL/DUF541"/>
</dbReference>
<sequence>MSPAKKFLIMFAVALLPVSAMAQAQKPHRQPSISVTGEGSAQVTPDMAVINLTVLRQGKTAREALDASNEAMAAILAEMEATGIEDRDLQTSNFSISPQYIYPTQDDNRRQPPTIEGYNVSNSLTVRIRDLKNLGGVLDKSVTLGVNQGGQILFTSDDPSAAITEARKKAVEDAMEKAQTLAEAAGVELGAVLKISEVANPGRPAPMMRAEMAMASDARGVPVAAGENEYSVSVTMSFKIKD</sequence>
<dbReference type="InterPro" id="IPR052022">
    <property type="entry name" value="26kDa_periplasmic_antigen"/>
</dbReference>
<gene>
    <name evidence="2" type="ORF">K1W69_16215</name>
</gene>
<reference evidence="2" key="1">
    <citation type="submission" date="2021-08" db="EMBL/GenBank/DDBJ databases">
        <title>Hoeflea bacterium WL0058 sp. nov., isolated from the sediment.</title>
        <authorList>
            <person name="Wang L."/>
            <person name="Zhang D."/>
        </authorList>
    </citation>
    <scope>NUCLEOTIDE SEQUENCE</scope>
    <source>
        <strain evidence="2">WL0058</strain>
    </source>
</reference>
<dbReference type="EMBL" id="JAICBX010000003">
    <property type="protein sequence ID" value="MBW8638742.1"/>
    <property type="molecule type" value="Genomic_DNA"/>
</dbReference>
<dbReference type="Gene3D" id="3.30.70.2970">
    <property type="entry name" value="Protein of unknown function (DUF541), domain 2"/>
    <property type="match status" value="1"/>
</dbReference>
<protein>
    <submittedName>
        <fullName evidence="2">SIMPL domain-containing protein</fullName>
    </submittedName>
</protein>
<keyword evidence="1" id="KW-0732">Signal</keyword>
<comment type="caution">
    <text evidence="2">The sequence shown here is derived from an EMBL/GenBank/DDBJ whole genome shotgun (WGS) entry which is preliminary data.</text>
</comment>
<evidence type="ECO:0000313" key="2">
    <source>
        <dbReference type="EMBL" id="MBW8638742.1"/>
    </source>
</evidence>
<dbReference type="PANTHER" id="PTHR34387:SF1">
    <property type="entry name" value="PERIPLASMIC IMMUNOGENIC PROTEIN"/>
    <property type="match status" value="1"/>
</dbReference>
<feature type="signal peptide" evidence="1">
    <location>
        <begin position="1"/>
        <end position="22"/>
    </location>
</feature>
<evidence type="ECO:0000313" key="3">
    <source>
        <dbReference type="Proteomes" id="UP001196509"/>
    </source>
</evidence>
<dbReference type="GO" id="GO:0006974">
    <property type="term" value="P:DNA damage response"/>
    <property type="evidence" value="ECO:0007669"/>
    <property type="project" value="TreeGrafter"/>
</dbReference>
<dbReference type="PANTHER" id="PTHR34387">
    <property type="entry name" value="SLR1258 PROTEIN"/>
    <property type="match status" value="1"/>
</dbReference>
<dbReference type="AlphaFoldDB" id="A0AAE2ZQ83"/>
<name>A0AAE2ZQ83_9HYPH</name>
<evidence type="ECO:0000256" key="1">
    <source>
        <dbReference type="SAM" id="SignalP"/>
    </source>
</evidence>
<organism evidence="2 3">
    <name type="scientific">Flavimaribacter sediminis</name>
    <dbReference type="NCBI Taxonomy" id="2865987"/>
    <lineage>
        <taxon>Bacteria</taxon>
        <taxon>Pseudomonadati</taxon>
        <taxon>Pseudomonadota</taxon>
        <taxon>Alphaproteobacteria</taxon>
        <taxon>Hyphomicrobiales</taxon>
        <taxon>Rhizobiaceae</taxon>
        <taxon>Flavimaribacter</taxon>
    </lineage>
</organism>
<dbReference type="Pfam" id="PF04402">
    <property type="entry name" value="SIMPL"/>
    <property type="match status" value="1"/>
</dbReference>